<sequence>MASLSISLANTHSPLKPIDSIPFSNPNLKPPIPVNSGGNNLIGNATGVNGLTNGQNGDIVGVAPDALFIDTLADNGGLTPTIALSTGSSPAINAGDAEFSGVFTVPGAFDQRGDGFPRIVNNVIDIGAFEFQG</sequence>
<accession>A0A0J9EYI1</accession>
<dbReference type="InterPro" id="IPR011050">
    <property type="entry name" value="Pectin_lyase_fold/virulence"/>
</dbReference>
<reference evidence="1 2" key="1">
    <citation type="submission" date="2015-06" db="EMBL/GenBank/DDBJ databases">
        <title>Draft genome assembly of filamentous brackish cyanobacterium Limnoraphis robusta strain CS-951.</title>
        <authorList>
            <person name="Willis A."/>
            <person name="Parks M."/>
            <person name="Burford M.A."/>
        </authorList>
    </citation>
    <scope>NUCLEOTIDE SEQUENCE [LARGE SCALE GENOMIC DNA]</scope>
    <source>
        <strain evidence="1 2">CS-951</strain>
    </source>
</reference>
<dbReference type="SUPFAM" id="SSF51126">
    <property type="entry name" value="Pectin lyase-like"/>
    <property type="match status" value="1"/>
</dbReference>
<dbReference type="Proteomes" id="UP000033607">
    <property type="component" value="Unassembled WGS sequence"/>
</dbReference>
<dbReference type="NCBIfam" id="NF041518">
    <property type="entry name" value="choice_anch_Q"/>
    <property type="match status" value="1"/>
</dbReference>
<protein>
    <submittedName>
        <fullName evidence="1">Uncharacterized protein</fullName>
    </submittedName>
</protein>
<proteinExistence type="predicted"/>
<evidence type="ECO:0000313" key="1">
    <source>
        <dbReference type="EMBL" id="KMW70260.1"/>
    </source>
</evidence>
<comment type="caution">
    <text evidence="1">The sequence shown here is derived from an EMBL/GenBank/DDBJ whole genome shotgun (WGS) entry which is preliminary data.</text>
</comment>
<name>A0A0J9EYI1_9CYAN</name>
<evidence type="ECO:0000313" key="2">
    <source>
        <dbReference type="Proteomes" id="UP000033607"/>
    </source>
</evidence>
<dbReference type="EMBL" id="LATL02000223">
    <property type="protein sequence ID" value="KMW70260.1"/>
    <property type="molecule type" value="Genomic_DNA"/>
</dbReference>
<dbReference type="InterPro" id="IPR059226">
    <property type="entry name" value="Choice_anch_Q_dom"/>
</dbReference>
<dbReference type="OrthoDB" id="468608at2"/>
<gene>
    <name evidence="1" type="ORF">WN50_36655</name>
</gene>
<dbReference type="AlphaFoldDB" id="A0A0J9EYI1"/>
<organism evidence="1 2">
    <name type="scientific">Limnoraphis robusta CS-951</name>
    <dbReference type="NCBI Taxonomy" id="1637645"/>
    <lineage>
        <taxon>Bacteria</taxon>
        <taxon>Bacillati</taxon>
        <taxon>Cyanobacteriota</taxon>
        <taxon>Cyanophyceae</taxon>
        <taxon>Oscillatoriophycideae</taxon>
        <taxon>Oscillatoriales</taxon>
        <taxon>Sirenicapillariaceae</taxon>
        <taxon>Limnoraphis</taxon>
    </lineage>
</organism>